<dbReference type="PROSITE" id="PS50112">
    <property type="entry name" value="PAS"/>
    <property type="match status" value="2"/>
</dbReference>
<keyword evidence="2" id="KW-0597">Phosphoprotein</keyword>
<evidence type="ECO:0000256" key="1">
    <source>
        <dbReference type="ARBA" id="ARBA00004123"/>
    </source>
</evidence>
<accession>A0ABD1E705</accession>
<feature type="region of interest" description="Disordered" evidence="7">
    <location>
        <begin position="1"/>
        <end position="69"/>
    </location>
</feature>
<feature type="compositionally biased region" description="Low complexity" evidence="7">
    <location>
        <begin position="565"/>
        <end position="583"/>
    </location>
</feature>
<feature type="domain" description="PAS" evidence="8">
    <location>
        <begin position="298"/>
        <end position="344"/>
    </location>
</feature>
<feature type="compositionally biased region" description="Low complexity" evidence="7">
    <location>
        <begin position="20"/>
        <end position="45"/>
    </location>
</feature>
<name>A0ABD1E705_HYPHA</name>
<evidence type="ECO:0000256" key="7">
    <source>
        <dbReference type="SAM" id="MobiDB-lite"/>
    </source>
</evidence>
<dbReference type="SMART" id="SM00091">
    <property type="entry name" value="PAS"/>
    <property type="match status" value="2"/>
</dbReference>
<feature type="region of interest" description="Disordered" evidence="7">
    <location>
        <begin position="969"/>
        <end position="1009"/>
    </location>
</feature>
<proteinExistence type="predicted"/>
<evidence type="ECO:0000259" key="8">
    <source>
        <dbReference type="PROSITE" id="PS50112"/>
    </source>
</evidence>
<dbReference type="GO" id="GO:0048511">
    <property type="term" value="P:rhythmic process"/>
    <property type="evidence" value="ECO:0007669"/>
    <property type="project" value="UniProtKB-KW"/>
</dbReference>
<dbReference type="SUPFAM" id="SSF55785">
    <property type="entry name" value="PYP-like sensor domain (PAS domain)"/>
    <property type="match status" value="2"/>
</dbReference>
<dbReference type="InterPro" id="IPR013767">
    <property type="entry name" value="PAS_fold"/>
</dbReference>
<evidence type="ECO:0000256" key="2">
    <source>
        <dbReference type="ARBA" id="ARBA00022553"/>
    </source>
</evidence>
<feature type="domain" description="PAS" evidence="8">
    <location>
        <begin position="151"/>
        <end position="194"/>
    </location>
</feature>
<dbReference type="Pfam" id="PF14598">
    <property type="entry name" value="PAS_11"/>
    <property type="match status" value="1"/>
</dbReference>
<dbReference type="InterPro" id="IPR050760">
    <property type="entry name" value="Period_circadian_regulator"/>
</dbReference>
<evidence type="ECO:0000256" key="3">
    <source>
        <dbReference type="ARBA" id="ARBA00022737"/>
    </source>
</evidence>
<dbReference type="InterPro" id="IPR022728">
    <property type="entry name" value="Period_circadian-like_C"/>
</dbReference>
<keyword evidence="4" id="KW-0090">Biological rhythms</keyword>
<dbReference type="InterPro" id="IPR035965">
    <property type="entry name" value="PAS-like_dom_sf"/>
</dbReference>
<feature type="region of interest" description="Disordered" evidence="7">
    <location>
        <begin position="548"/>
        <end position="599"/>
    </location>
</feature>
<keyword evidence="3" id="KW-0677">Repeat</keyword>
<evidence type="ECO:0000313" key="9">
    <source>
        <dbReference type="EMBL" id="KAL1490355.1"/>
    </source>
</evidence>
<evidence type="ECO:0000256" key="5">
    <source>
        <dbReference type="ARBA" id="ARBA00023242"/>
    </source>
</evidence>
<reference evidence="9 10" key="1">
    <citation type="submission" date="2024-05" db="EMBL/GenBank/DDBJ databases">
        <title>Genetic variation in Jamaican populations of the coffee berry borer (Hypothenemus hampei).</title>
        <authorList>
            <person name="Errbii M."/>
            <person name="Myrie A."/>
        </authorList>
    </citation>
    <scope>NUCLEOTIDE SEQUENCE [LARGE SCALE GENOMIC DNA]</scope>
    <source>
        <strain evidence="9">JA-Hopewell-2020-01-JO</strain>
        <tissue evidence="9">Whole body</tissue>
    </source>
</reference>
<feature type="compositionally biased region" description="Polar residues" evidence="7">
    <location>
        <begin position="584"/>
        <end position="594"/>
    </location>
</feature>
<evidence type="ECO:0000256" key="6">
    <source>
        <dbReference type="ARBA" id="ARBA00040849"/>
    </source>
</evidence>
<dbReference type="FunFam" id="3.30.450.20:FF:000066">
    <property type="entry name" value="Period circadian protein"/>
    <property type="match status" value="1"/>
</dbReference>
<dbReference type="GO" id="GO:0005634">
    <property type="term" value="C:nucleus"/>
    <property type="evidence" value="ECO:0007669"/>
    <property type="project" value="UniProtKB-SubCell"/>
</dbReference>
<dbReference type="Gene3D" id="3.30.450.20">
    <property type="entry name" value="PAS domain"/>
    <property type="match status" value="2"/>
</dbReference>
<feature type="compositionally biased region" description="Polar residues" evidence="7">
    <location>
        <begin position="57"/>
        <end position="66"/>
    </location>
</feature>
<comment type="subcellular location">
    <subcellularLocation>
        <location evidence="1">Nucleus</location>
    </subcellularLocation>
</comment>
<dbReference type="AlphaFoldDB" id="A0ABD1E705"/>
<dbReference type="Pfam" id="PF12114">
    <property type="entry name" value="Period_C"/>
    <property type="match status" value="1"/>
</dbReference>
<dbReference type="CDD" id="cd00130">
    <property type="entry name" value="PAS"/>
    <property type="match status" value="2"/>
</dbReference>
<dbReference type="Proteomes" id="UP001566132">
    <property type="component" value="Unassembled WGS sequence"/>
</dbReference>
<dbReference type="Pfam" id="PF00989">
    <property type="entry name" value="PAS"/>
    <property type="match status" value="1"/>
</dbReference>
<evidence type="ECO:0000256" key="4">
    <source>
        <dbReference type="ARBA" id="ARBA00023108"/>
    </source>
</evidence>
<comment type="caution">
    <text evidence="9">The sequence shown here is derived from an EMBL/GenBank/DDBJ whole genome shotgun (WGS) entry which is preliminary data.</text>
</comment>
<organism evidence="9 10">
    <name type="scientific">Hypothenemus hampei</name>
    <name type="common">Coffee berry borer</name>
    <dbReference type="NCBI Taxonomy" id="57062"/>
    <lineage>
        <taxon>Eukaryota</taxon>
        <taxon>Metazoa</taxon>
        <taxon>Ecdysozoa</taxon>
        <taxon>Arthropoda</taxon>
        <taxon>Hexapoda</taxon>
        <taxon>Insecta</taxon>
        <taxon>Pterygota</taxon>
        <taxon>Neoptera</taxon>
        <taxon>Endopterygota</taxon>
        <taxon>Coleoptera</taxon>
        <taxon>Polyphaga</taxon>
        <taxon>Cucujiformia</taxon>
        <taxon>Curculionidae</taxon>
        <taxon>Scolytinae</taxon>
        <taxon>Hypothenemus</taxon>
    </lineage>
</organism>
<sequence length="1125" mass="126146">MESESGTNNTKISDSGCSHSCSNTTSKGSASSKSRHSNGSNSSGSSGYGGAPKPNESEVSNHSQPKCNKEHKKKNASCAISQTFALQEAPILEPEDKQASLLCVDKTSNEKANEELINYGAINEEPKIPDITTFSQPEVNDGFCCVISMYDGVVLYTTPSLTSVLGFPKEMWLGHSFIDFVHPKDRETFSNHINTGFGVSSMEKIKDIRNNLYVCLRRYVNVSQAGLNILEKSAQYQPFRLRLTMKQLTDSPENRLYDHNNGFFLVIIAVPVYSAYKVPMERKWPMKFGMRHSANCLFSHVDPDIVTNFGFLPQDMLGKSVFDFYHPEDMPLLKEIYLSVVKTGQTNGAVFRSKPFRFLIQNGCYAVIETEWSSVINPWSKGLEFIVSLHQVLQGPLNPNVFDSATDTEFRTIPQDVIRQGKVIQREIIQILTEPLLISEKPDKRDVSIRCKDLADIMESLMNTSRLEIDVAHEFNPSISERDSVMLGEISPHHDFCDSKSSSETLPSYNQLNYNENIHRFFQSNPKTIITSDESNSINNVMETDAKNSQVCAPDNQKCLSPLQNSGASGSGDSAGNLSSGSNPQLESGTTCGTNDGYKSRQLTEQVLVRHNEDMEKIMLQKHKKERSHIKDREAKKSHHIFEKHTNEIFKDDLNEHNHGVKRIGSNLWEQDRYTKHRRQNETTENVYSSDPVKLSENPCVDQLFTQINNGTRSETNRNQSDEIFPQFSVPLPPNPQISGQFAPMPFCYLPALVQPSRTVSNIVNPAQKYQVQYMPGIVYNYNPIVLPQQLIYSPMPIVPLSLHNSIKLASQNCNNTILNVNCGNRNQADNVAQTGKGGAQRLENGQQLNDTLQAVRSNEITQCDRPSSQATSVKAEPGSRIGSIASASVINTKGLSECSRKELGFQSVCSPDSPVSPPDGETQAEQFNMNVKIVEPVDKHPQQMETNYRKNRMDEESSWYSSSYSSLLKTDTTSGSNDDSTSNNNTNRTDEIVKRQRKTYPLRKKDPPWMESVSASSDLIFKYQLTMKNIDEILKTDLSILNKTEQPIMVNDQLHQLYIEMELEGLSKALTLEESFSSSSCSSEENPGNFNIKPVKRPRKQRSYSSLVMTYEEDAPLPPPDANS</sequence>
<dbReference type="EMBL" id="JBDJPC010000010">
    <property type="protein sequence ID" value="KAL1490355.1"/>
    <property type="molecule type" value="Genomic_DNA"/>
</dbReference>
<dbReference type="InterPro" id="IPR000014">
    <property type="entry name" value="PAS"/>
</dbReference>
<dbReference type="PANTHER" id="PTHR11269:SF16">
    <property type="entry name" value="PERIOD CIRCADIAN PROTEIN"/>
    <property type="match status" value="1"/>
</dbReference>
<protein>
    <recommendedName>
        <fullName evidence="6">Period circadian protein</fullName>
    </recommendedName>
</protein>
<gene>
    <name evidence="9" type="ORF">ABEB36_013066</name>
</gene>
<keyword evidence="10" id="KW-1185">Reference proteome</keyword>
<evidence type="ECO:0000313" key="10">
    <source>
        <dbReference type="Proteomes" id="UP001566132"/>
    </source>
</evidence>
<keyword evidence="5" id="KW-0539">Nucleus</keyword>
<dbReference type="PANTHER" id="PTHR11269">
    <property type="entry name" value="PERIOD CIRCADIAN PROTEIN"/>
    <property type="match status" value="1"/>
</dbReference>
<feature type="compositionally biased region" description="Polar residues" evidence="7">
    <location>
        <begin position="1"/>
        <end position="19"/>
    </location>
</feature>
<feature type="region of interest" description="Disordered" evidence="7">
    <location>
        <begin position="1079"/>
        <end position="1125"/>
    </location>
</feature>
<feature type="compositionally biased region" description="Low complexity" evidence="7">
    <location>
        <begin position="969"/>
        <end position="988"/>
    </location>
</feature>